<name>A0A9D4YUG6_CHLVU</name>
<dbReference type="GO" id="GO:0015031">
    <property type="term" value="P:protein transport"/>
    <property type="evidence" value="ECO:0007669"/>
    <property type="project" value="UniProtKB-KW"/>
</dbReference>
<evidence type="ECO:0000259" key="10">
    <source>
        <dbReference type="Pfam" id="PF06148"/>
    </source>
</evidence>
<evidence type="ECO:0000256" key="5">
    <source>
        <dbReference type="ARBA" id="ARBA00022927"/>
    </source>
</evidence>
<evidence type="ECO:0000256" key="1">
    <source>
        <dbReference type="ARBA" id="ARBA00004395"/>
    </source>
</evidence>
<keyword evidence="13" id="KW-1185">Reference proteome</keyword>
<dbReference type="AlphaFoldDB" id="A0A9D4YUG6"/>
<dbReference type="InterPro" id="IPR009316">
    <property type="entry name" value="COG2"/>
</dbReference>
<proteinExistence type="inferred from homology"/>
<accession>A0A9D4YUG6</accession>
<evidence type="ECO:0000256" key="7">
    <source>
        <dbReference type="ARBA" id="ARBA00023136"/>
    </source>
</evidence>
<dbReference type="Pfam" id="PF06148">
    <property type="entry name" value="COG2_N"/>
    <property type="match status" value="1"/>
</dbReference>
<dbReference type="GO" id="GO:0017119">
    <property type="term" value="C:Golgi transport complex"/>
    <property type="evidence" value="ECO:0007669"/>
    <property type="project" value="TreeGrafter"/>
</dbReference>
<dbReference type="GO" id="GO:0007030">
    <property type="term" value="P:Golgi organization"/>
    <property type="evidence" value="ECO:0007669"/>
    <property type="project" value="InterPro"/>
</dbReference>
<keyword evidence="5" id="KW-0653">Protein transport</keyword>
<evidence type="ECO:0000256" key="9">
    <source>
        <dbReference type="SAM" id="MobiDB-lite"/>
    </source>
</evidence>
<feature type="domain" description="COG complex component COG2 C-terminal" evidence="11">
    <location>
        <begin position="391"/>
        <end position="731"/>
    </location>
</feature>
<evidence type="ECO:0000256" key="3">
    <source>
        <dbReference type="ARBA" id="ARBA00020977"/>
    </source>
</evidence>
<evidence type="ECO:0000313" key="13">
    <source>
        <dbReference type="Proteomes" id="UP001055712"/>
    </source>
</evidence>
<comment type="caution">
    <text evidence="12">The sequence shown here is derived from an EMBL/GenBank/DDBJ whole genome shotgun (WGS) entry which is preliminary data.</text>
</comment>
<feature type="domain" description="Conserved oligomeric Golgi complex subunit 2 N-terminal" evidence="10">
    <location>
        <begin position="25"/>
        <end position="99"/>
    </location>
</feature>
<keyword evidence="7" id="KW-0472">Membrane</keyword>
<reference evidence="12" key="1">
    <citation type="journal article" date="2019" name="Plant J.">
        <title>Chlorella vulgaris genome assembly and annotation reveals the molecular basis for metabolic acclimation to high light conditions.</title>
        <authorList>
            <person name="Cecchin M."/>
            <person name="Marcolungo L."/>
            <person name="Rossato M."/>
            <person name="Girolomoni L."/>
            <person name="Cosentino E."/>
            <person name="Cuine S."/>
            <person name="Li-Beisson Y."/>
            <person name="Delledonne M."/>
            <person name="Ballottari M."/>
        </authorList>
    </citation>
    <scope>NUCLEOTIDE SEQUENCE</scope>
    <source>
        <strain evidence="12">211/11P</strain>
    </source>
</reference>
<sequence length="768" mass="80363">MTANAAVAAATARTDSLSLDSSLPLWFKPELFTQPDFSAVGYVSDLKRYVPLETLSSELHSHLDALKNKLVEVINEDYNDFVSLSTKLVNVDAALNRMQRPLVELQEKLEAVRDSIGGQVGELQSGLQRRQAVAAARELLELMQDTAHVMSKVDKLLGEVKAAGEVSSGCAPEDLEAHCRLLDRVASEVSRLQFYAARGQELELMRQLQPRIDGAAAQLQGCLDAALAATLQSQSPAALSICLHAYSAIARPQAAEVVVRTTLVAPVVQAALAEQRAKAAAAGPAAGAQLVDVLSAVTQGLQAQCSPFLEHTLSQAASSQAFDFLGGSLLAEVHSALERSLPAVFSAGVPAAFHSNFLAAQRFLAALEAYCTTQVQVLQFRGSTAYAAFAKKWNLPVYFSLQFQDIAGALESKLQLQPAGANGSGGGGGGGGAAATGTPRFAWSPSAAVWKGLQRCASSEEFLPQLADKFVRLALQLLARYAAWIEHGTAARGSAAAAAAAAAQAAAGGAPPAADSQQAGSTASSAAGGTAGQADDSWAAAASPEQLSALRCDVDELLAGLLSSFVPQLSALLSPMPPVAGEAVAAAFADAAERLEGAAAGVMAAAGDCLTEESVDALKQLRGIVASYRMTARSMPSKASPYVEKVLDPLRKFLKAEAAAKLSSKARQQLAEAVVAGVCSRYLAMVEETLSTVRKTARSLRRIKARQQGGEGAGPVPDTDKLIEQQLLLDVQEWGQQAQQFGVDVSQLDSYKQLWDAVTTEDEKAAAL</sequence>
<dbReference type="GO" id="GO:0006891">
    <property type="term" value="P:intra-Golgi vesicle-mediated transport"/>
    <property type="evidence" value="ECO:0007669"/>
    <property type="project" value="TreeGrafter"/>
</dbReference>
<dbReference type="InterPro" id="IPR024602">
    <property type="entry name" value="COG_su2_N"/>
</dbReference>
<dbReference type="PANTHER" id="PTHR12961">
    <property type="entry name" value="CONSERVED OLIGOMERIC GOLGI COMPLEX COMPONENT 2"/>
    <property type="match status" value="1"/>
</dbReference>
<evidence type="ECO:0000259" key="11">
    <source>
        <dbReference type="Pfam" id="PF12022"/>
    </source>
</evidence>
<reference evidence="12" key="2">
    <citation type="submission" date="2020-11" db="EMBL/GenBank/DDBJ databases">
        <authorList>
            <person name="Cecchin M."/>
            <person name="Marcolungo L."/>
            <person name="Rossato M."/>
            <person name="Girolomoni L."/>
            <person name="Cosentino E."/>
            <person name="Cuine S."/>
            <person name="Li-Beisson Y."/>
            <person name="Delledonne M."/>
            <person name="Ballottari M."/>
        </authorList>
    </citation>
    <scope>NUCLEOTIDE SEQUENCE</scope>
    <source>
        <strain evidence="12">211/11P</strain>
        <tissue evidence="12">Whole cell</tissue>
    </source>
</reference>
<dbReference type="OrthoDB" id="332281at2759"/>
<dbReference type="Proteomes" id="UP001055712">
    <property type="component" value="Unassembled WGS sequence"/>
</dbReference>
<protein>
    <recommendedName>
        <fullName evidence="3">Conserved oligomeric Golgi complex subunit 2</fullName>
    </recommendedName>
    <alternativeName>
        <fullName evidence="8">Component of oligomeric Golgi complex 2</fullName>
    </alternativeName>
</protein>
<dbReference type="EMBL" id="SIDB01000010">
    <property type="protein sequence ID" value="KAI3426918.1"/>
    <property type="molecule type" value="Genomic_DNA"/>
</dbReference>
<comment type="similarity">
    <text evidence="2">Belongs to the COG2 family.</text>
</comment>
<comment type="subcellular location">
    <subcellularLocation>
        <location evidence="1">Golgi apparatus membrane</location>
        <topology evidence="1">Peripheral membrane protein</topology>
    </subcellularLocation>
</comment>
<dbReference type="InterPro" id="IPR024603">
    <property type="entry name" value="COG_complex_COG2_C"/>
</dbReference>
<evidence type="ECO:0000256" key="4">
    <source>
        <dbReference type="ARBA" id="ARBA00022448"/>
    </source>
</evidence>
<evidence type="ECO:0000313" key="12">
    <source>
        <dbReference type="EMBL" id="KAI3426918.1"/>
    </source>
</evidence>
<dbReference type="GO" id="GO:0000139">
    <property type="term" value="C:Golgi membrane"/>
    <property type="evidence" value="ECO:0007669"/>
    <property type="project" value="UniProtKB-SubCell"/>
</dbReference>
<dbReference type="PANTHER" id="PTHR12961:SF0">
    <property type="entry name" value="CONSERVED OLIGOMERIC GOLGI COMPLEX SUBUNIT 2"/>
    <property type="match status" value="1"/>
</dbReference>
<organism evidence="12 13">
    <name type="scientific">Chlorella vulgaris</name>
    <name type="common">Green alga</name>
    <dbReference type="NCBI Taxonomy" id="3077"/>
    <lineage>
        <taxon>Eukaryota</taxon>
        <taxon>Viridiplantae</taxon>
        <taxon>Chlorophyta</taxon>
        <taxon>core chlorophytes</taxon>
        <taxon>Trebouxiophyceae</taxon>
        <taxon>Chlorellales</taxon>
        <taxon>Chlorellaceae</taxon>
        <taxon>Chlorella clade</taxon>
        <taxon>Chlorella</taxon>
    </lineage>
</organism>
<gene>
    <name evidence="12" type="ORF">D9Q98_006862</name>
</gene>
<evidence type="ECO:0000256" key="6">
    <source>
        <dbReference type="ARBA" id="ARBA00023034"/>
    </source>
</evidence>
<feature type="region of interest" description="Disordered" evidence="9">
    <location>
        <begin position="509"/>
        <end position="530"/>
    </location>
</feature>
<keyword evidence="4" id="KW-0813">Transport</keyword>
<dbReference type="Pfam" id="PF12022">
    <property type="entry name" value="COG2_C"/>
    <property type="match status" value="1"/>
</dbReference>
<keyword evidence="6" id="KW-0333">Golgi apparatus</keyword>
<evidence type="ECO:0000256" key="2">
    <source>
        <dbReference type="ARBA" id="ARBA00007603"/>
    </source>
</evidence>
<evidence type="ECO:0000256" key="8">
    <source>
        <dbReference type="ARBA" id="ARBA00031344"/>
    </source>
</evidence>